<reference evidence="2" key="1">
    <citation type="submission" date="2017-02" db="EMBL/GenBank/DDBJ databases">
        <authorList>
            <person name="Daims H."/>
        </authorList>
    </citation>
    <scope>NUCLEOTIDE SEQUENCE [LARGE SCALE GENOMIC DNA]</scope>
</reference>
<keyword evidence="2" id="KW-1185">Reference proteome</keyword>
<evidence type="ECO:0000313" key="2">
    <source>
        <dbReference type="Proteomes" id="UP000195667"/>
    </source>
</evidence>
<dbReference type="Proteomes" id="UP000195667">
    <property type="component" value="Unassembled WGS sequence"/>
</dbReference>
<sequence>MNSPHFIFLSQLLSSIRVIYIFDARKFQKLNESVNPMYPGE</sequence>
<organism evidence="1 2">
    <name type="scientific">Crenothrix polyspora</name>
    <dbReference type="NCBI Taxonomy" id="360316"/>
    <lineage>
        <taxon>Bacteria</taxon>
        <taxon>Pseudomonadati</taxon>
        <taxon>Pseudomonadota</taxon>
        <taxon>Gammaproteobacteria</taxon>
        <taxon>Methylococcales</taxon>
        <taxon>Crenotrichaceae</taxon>
        <taxon>Crenothrix</taxon>
    </lineage>
</organism>
<name>A0A1R4GZU5_9GAMM</name>
<proteinExistence type="predicted"/>
<accession>A0A1R4GZU5</accession>
<dbReference type="AlphaFoldDB" id="A0A1R4GZU5"/>
<dbReference type="EMBL" id="FUKI01000016">
    <property type="protein sequence ID" value="SJM89517.1"/>
    <property type="molecule type" value="Genomic_DNA"/>
</dbReference>
<evidence type="ECO:0000313" key="1">
    <source>
        <dbReference type="EMBL" id="SJM89517.1"/>
    </source>
</evidence>
<gene>
    <name evidence="1" type="ORF">CRENPOLYSF1_1120017</name>
</gene>
<protein>
    <submittedName>
        <fullName evidence="1">Uncharacterized protein</fullName>
    </submittedName>
</protein>